<dbReference type="Proteomes" id="UP000396835">
    <property type="component" value="Unassembled WGS sequence"/>
</dbReference>
<dbReference type="EMBL" id="CAACYH010000004">
    <property type="protein sequence ID" value="VFB14706.1"/>
    <property type="molecule type" value="Genomic_DNA"/>
</dbReference>
<proteinExistence type="predicted"/>
<accession>A0A449I5K7</accession>
<dbReference type="AlphaFoldDB" id="A0A449I5K7"/>
<protein>
    <submittedName>
        <fullName evidence="1">TonB-dependent outer membrane receptor protein</fullName>
    </submittedName>
</protein>
<dbReference type="SUPFAM" id="SSF56935">
    <property type="entry name" value="Porins"/>
    <property type="match status" value="1"/>
</dbReference>
<evidence type="ECO:0000313" key="2">
    <source>
        <dbReference type="Proteomes" id="UP000396835"/>
    </source>
</evidence>
<organism evidence="1 2">
    <name type="scientific">Prevotella heparinolytica</name>
    <dbReference type="NCBI Taxonomy" id="28113"/>
    <lineage>
        <taxon>Bacteria</taxon>
        <taxon>Pseudomonadati</taxon>
        <taxon>Bacteroidota</taxon>
        <taxon>Bacteroidia</taxon>
        <taxon>Bacteroidales</taxon>
        <taxon>Bacteroidaceae</taxon>
        <taxon>Bacteroides</taxon>
    </lineage>
</organism>
<sequence length="177" mass="20017">MTRYNLDLSVNADLTDWLSIKGGMKFFQKHDDRDRGEPSLANFSIVPSTFVAKQTNGDWGTVNGGSLAENNFINYNPLRALSKGDWQKKKTEKTMYNLGFDLKPIKGLTISGQGSYTGHEYKDKMYTALQDNAINYFSGEKISGTGNAIKQNENGLAQCQQYALYWNRSLRLEQKYS</sequence>
<name>A0A449I5K7_9BACE</name>
<evidence type="ECO:0000313" key="1">
    <source>
        <dbReference type="EMBL" id="VFB14706.1"/>
    </source>
</evidence>
<reference evidence="1 2" key="1">
    <citation type="submission" date="2019-02" db="EMBL/GenBank/DDBJ databases">
        <authorList>
            <consortium name="Pathogen Informatics"/>
        </authorList>
    </citation>
    <scope>NUCLEOTIDE SEQUENCE [LARGE SCALE GENOMIC DNA]</scope>
    <source>
        <strain evidence="1 2">3012STDY7078512</strain>
    </source>
</reference>
<gene>
    <name evidence="1" type="ORF">NCTC7812_02269</name>
</gene>
<keyword evidence="1" id="KW-0675">Receptor</keyword>